<evidence type="ECO:0000256" key="4">
    <source>
        <dbReference type="PROSITE-ProRule" id="PRU01363"/>
    </source>
</evidence>
<dbReference type="InterPro" id="IPR014030">
    <property type="entry name" value="Ketoacyl_synth_N"/>
</dbReference>
<name>A0ABS0CQF6_9NOCA</name>
<dbReference type="PROSITE" id="PS52004">
    <property type="entry name" value="KS3_2"/>
    <property type="match status" value="1"/>
</dbReference>
<dbReference type="InterPro" id="IPR036736">
    <property type="entry name" value="ACP-like_sf"/>
</dbReference>
<dbReference type="Gene3D" id="3.40.50.720">
    <property type="entry name" value="NAD(P)-binding Rossmann-like Domain"/>
    <property type="match status" value="1"/>
</dbReference>
<feature type="region of interest" description="C-terminal hotdog fold" evidence="4">
    <location>
        <begin position="2056"/>
        <end position="2202"/>
    </location>
</feature>
<dbReference type="Pfam" id="PF14765">
    <property type="entry name" value="PS-DH"/>
    <property type="match status" value="1"/>
</dbReference>
<dbReference type="InterPro" id="IPR016039">
    <property type="entry name" value="Thiolase-like"/>
</dbReference>
<feature type="domain" description="Carrier" evidence="6">
    <location>
        <begin position="1125"/>
        <end position="1205"/>
    </location>
</feature>
<evidence type="ECO:0000256" key="5">
    <source>
        <dbReference type="SAM" id="MobiDB-lite"/>
    </source>
</evidence>
<dbReference type="PROSITE" id="PS52019">
    <property type="entry name" value="PKS_MFAS_DH"/>
    <property type="match status" value="1"/>
</dbReference>
<dbReference type="PROSITE" id="PS50075">
    <property type="entry name" value="CARRIER"/>
    <property type="match status" value="3"/>
</dbReference>
<dbReference type="InterPro" id="IPR036291">
    <property type="entry name" value="NAD(P)-bd_dom_sf"/>
</dbReference>
<dbReference type="SUPFAM" id="SSF47336">
    <property type="entry name" value="ACP-like"/>
    <property type="match status" value="3"/>
</dbReference>
<dbReference type="Gene3D" id="1.10.1200.10">
    <property type="entry name" value="ACP-like"/>
    <property type="match status" value="3"/>
</dbReference>
<dbReference type="InterPro" id="IPR016035">
    <property type="entry name" value="Acyl_Trfase/lysoPLipase"/>
</dbReference>
<feature type="active site" description="Proton donor; for dehydratase activity" evidence="4">
    <location>
        <position position="2119"/>
    </location>
</feature>
<dbReference type="SUPFAM" id="SSF51735">
    <property type="entry name" value="NAD(P)-binding Rossmann-fold domains"/>
    <property type="match status" value="1"/>
</dbReference>
<dbReference type="InterPro" id="IPR052568">
    <property type="entry name" value="PKS-FAS_Synthase"/>
</dbReference>
<dbReference type="InterPro" id="IPR042104">
    <property type="entry name" value="PKS_dehydratase_sf"/>
</dbReference>
<dbReference type="InterPro" id="IPR014031">
    <property type="entry name" value="Ketoacyl_synth_C"/>
</dbReference>
<dbReference type="InterPro" id="IPR009081">
    <property type="entry name" value="PP-bd_ACP"/>
</dbReference>
<dbReference type="Pfam" id="PF00550">
    <property type="entry name" value="PP-binding"/>
    <property type="match status" value="3"/>
</dbReference>
<protein>
    <submittedName>
        <fullName evidence="9">SDR family NAD(P)-dependent oxidoreductase</fullName>
    </submittedName>
</protein>
<dbReference type="Gene3D" id="3.40.47.10">
    <property type="match status" value="1"/>
</dbReference>
<feature type="active site" description="Proton acceptor; for dehydratase activity" evidence="4">
    <location>
        <position position="1941"/>
    </location>
</feature>
<keyword evidence="2" id="KW-0597">Phosphoprotein</keyword>
<dbReference type="InterPro" id="IPR013968">
    <property type="entry name" value="PKS_KR"/>
</dbReference>
<evidence type="ECO:0000256" key="3">
    <source>
        <dbReference type="ARBA" id="ARBA00022679"/>
    </source>
</evidence>
<dbReference type="InterPro" id="IPR016036">
    <property type="entry name" value="Malonyl_transacylase_ACP-bd"/>
</dbReference>
<dbReference type="PROSITE" id="PS00606">
    <property type="entry name" value="KS3_1"/>
    <property type="match status" value="1"/>
</dbReference>
<dbReference type="InterPro" id="IPR001227">
    <property type="entry name" value="Ac_transferase_dom_sf"/>
</dbReference>
<accession>A0ABS0CQF6</accession>
<dbReference type="SUPFAM" id="SSF52151">
    <property type="entry name" value="FabD/lysophospholipase-like"/>
    <property type="match status" value="1"/>
</dbReference>
<dbReference type="InterPro" id="IPR020841">
    <property type="entry name" value="PKS_Beta-ketoAc_synthase_dom"/>
</dbReference>
<dbReference type="InterPro" id="IPR057326">
    <property type="entry name" value="KR_dom"/>
</dbReference>
<feature type="domain" description="Ketosynthase family 3 (KS3)" evidence="7">
    <location>
        <begin position="1"/>
        <end position="450"/>
    </location>
</feature>
<dbReference type="CDD" id="cd00833">
    <property type="entry name" value="PKS"/>
    <property type="match status" value="1"/>
</dbReference>
<evidence type="ECO:0000313" key="10">
    <source>
        <dbReference type="Proteomes" id="UP000702209"/>
    </source>
</evidence>
<dbReference type="Gene3D" id="3.30.70.250">
    <property type="entry name" value="Malonyl-CoA ACP transacylase, ACP-binding"/>
    <property type="match status" value="1"/>
</dbReference>
<evidence type="ECO:0000259" key="8">
    <source>
        <dbReference type="PROSITE" id="PS52019"/>
    </source>
</evidence>
<sequence>MSGLLPNAHNHREYWQNIVDGVDCTAEVPASRWSLDDYFDPDPATPDKTYSRRGAFLPDIEFDPLEFGLPPNQLEVTSTMQTLSLGVARDLLRDAGAVDSAWYDPSRTGVVLGTTGPVPLMHPLAARLSTPVLKEAARSVGLSDTDADAIADRFVAAFAPWEANSFPGLLANITAGRVANRLGLGGINCTVDAACAASLAALRTAIAELQDGRADMMITGGVDTENTIFIYMCFSKVGALSSSGRISPFAADANGTLLGEGITMLALRRLEDARRDGNRIYAVIRGLGSSSDGRAKSIYAPRAGGQRVALDRAYADAEISPADVALIEAHATGTPVGDKTELTALKELLTDATSEPAFAALGSVKSQIGHTKGAAGTASVMKLALALHQKVLPGTINVSAPNAEIAAADAPYYVNTRTRPWIRDPHRPVRRAAASAFGFGGTNFHVVLEEADADRGAHPVLHRTARAHLWHAPDVAGLIDAVRSVAPSDGGEIPEQHGRIGFVSVDEENAAHLRTLAVDELVRNPEATAWDHPEGVYFRAAALPARKVGALFAGQGSQYVDMGLEAALNNPAVGAAFDAANDAFAGASVRLSSVVFPPPAFDDAVAAQQEEALRRTEFAQPAIGALSAGQFTALSEYGFRADGYLGHSFGELTALWASGALATADFYALARARGVAMTPEEGVEAGTMVALGASRQIAEELLDGVDDVWICNHNAPDQVVVGGGPEGIAAVVARCEERGVATRALPVSGAFHTPYVAHATAAFAPAVAGVHIGAPDAPVFANTSDARYGSDVAANRAVLTEQLGRPVEFVAALTAMRDAGCTVFVEFGPKQVLTSLVRRTLGDDVVVIATDSGPIGDSDLALARAAVRLAVLGFGLHGINRHTAPAPEAQVSRRAMTVTLSAPEYVPETRRTAYAAALDDEYRLSVLAASPAPVDSVVDHQPAAEKPVGPPAFTAASETTVYPTPQPGDAGSDALESALVQHLHTHRQFLDGQLDMARGLAGALGDGRLDAATVRAIEAVKEHGVAISHSHARASEVLAQLVELESGFAPVSRPSTQVTRPASPAPRAAIEPAPVRRPLATAMVVDDHRAAAAAEAVAVPATPEAVTNGHSTGAPAETRAEDGQVSSEALRRALREVVAEKTGYPVEMVDPSMDLEADLGVDSIKRVQVIGAVQERFPHLPNLGPEQLGTVRTLDQVADLLGGAPTTETVETPAASNGNATIAAADGQVPSDVLRRALQEVVAEKTGYPVEMVDPSMDLEADLGVDSIKRVQVIGALQERFPDLPSLGPEQLGTLRTLDQVADLLGASGGAPTSTSAMATNGTSADDRVSGEALRRALLEVVAEKTGYPVEMVDPSMDLEADLGVDSIKRVQVIGALQERFPDLPSLGPEQLGTLRTLDQIVLELAGAAGGDVHPKAEAAAGTSRHAVELVSLPSPDRAVAPYRARARAVLVDLTGEQDADSAALGAALDGLGWTVRYADSAGDVDTGGEPIDLCLVLVGGSADWESARRSLTDCILLAGRAVPPLRRAPGRAAFVTVTRLDGGLGFLGAEPVPALLGGVGGVVKTLVAEEPQLFSRALDIAPSCTPAQLAELVTAELLDPARDTHEVGIDAAGVRRTLVPSGHAPARSVTAVRPGAEQEPMVLTADDVLLVTGGARGVTATCVLALAARSEARFLLLGRSELGTEPDWADGVSDAELKPAAVRALAATGATPRDVERAVSGVRATREVRQTLAALGSRADYLAVDATDEKAVAAAIAPWRDSITGVVHGAGVLADSVITDKTAESVARVLDPKIGGLAAVLGALGELRHLVLFTSVAGLFGNAGQADYAAANEALSRFAASWRRHHPDCHVTAIDWGAWDGGMVTPALREHFRLRGVELLDPQAGAAAFTEQFTAARAADTVVLIGPAKSLSDTTGIGTATVRARRTITGITGDPIIAAHRIGEHVVLPATFGLGAMVNLAERALPGRVVVGVRDFQVLKGIVFDHPVDELELELAPGDNATLRADNAIRRPVGEPEPGEQTTTVHATVRGDDAVHFRATLLLADAAERAPRRPVPGGPADDTDIYRDAIQFHAPALQGLRRIRAVTDDAIVFDCELPAATVARGAYAGRLHDPVLADLILQGPPVLGYRLLGTACLPLGVGRVEYYRPLPAGEPFVLIVDNPRPGRFDARIDATATTADGEVLQRFSDVTVVTTPDLTEKFQTSVRRWMA</sequence>
<feature type="region of interest" description="N-terminal hotdog fold" evidence="4">
    <location>
        <begin position="1909"/>
        <end position="2037"/>
    </location>
</feature>
<dbReference type="SMART" id="SM00825">
    <property type="entry name" value="PKS_KS"/>
    <property type="match status" value="1"/>
</dbReference>
<dbReference type="PANTHER" id="PTHR43074">
    <property type="entry name" value="OMEGA-3 POLYUNSATURATED FATTY ACID SYNTHASE PFAB-RELATED"/>
    <property type="match status" value="1"/>
</dbReference>
<feature type="domain" description="Carrier" evidence="6">
    <location>
        <begin position="1229"/>
        <end position="1309"/>
    </location>
</feature>
<dbReference type="SUPFAM" id="SSF55048">
    <property type="entry name" value="Probable ACP-binding domain of malonyl-CoA ACP transacylase"/>
    <property type="match status" value="1"/>
</dbReference>
<gene>
    <name evidence="9" type="ORF">IU459_15065</name>
</gene>
<evidence type="ECO:0000259" key="6">
    <source>
        <dbReference type="PROSITE" id="PS50075"/>
    </source>
</evidence>
<keyword evidence="10" id="KW-1185">Reference proteome</keyword>
<dbReference type="SMART" id="SM00822">
    <property type="entry name" value="PKS_KR"/>
    <property type="match status" value="1"/>
</dbReference>
<dbReference type="InterPro" id="IPR014043">
    <property type="entry name" value="Acyl_transferase_dom"/>
</dbReference>
<dbReference type="SUPFAM" id="SSF53901">
    <property type="entry name" value="Thiolase-like"/>
    <property type="match status" value="1"/>
</dbReference>
<dbReference type="InterPro" id="IPR049900">
    <property type="entry name" value="PKS_mFAS_DH"/>
</dbReference>
<dbReference type="Pfam" id="PF02801">
    <property type="entry name" value="Ketoacyl-synt_C"/>
    <property type="match status" value="1"/>
</dbReference>
<feature type="domain" description="Carrier" evidence="6">
    <location>
        <begin position="1329"/>
        <end position="1409"/>
    </location>
</feature>
<dbReference type="Pfam" id="PF00109">
    <property type="entry name" value="ketoacyl-synt"/>
    <property type="match status" value="1"/>
</dbReference>
<dbReference type="Pfam" id="PF08659">
    <property type="entry name" value="KR"/>
    <property type="match status" value="1"/>
</dbReference>
<comment type="caution">
    <text evidence="9">The sequence shown here is derived from an EMBL/GenBank/DDBJ whole genome shotgun (WGS) entry which is preliminary data.</text>
</comment>
<dbReference type="PANTHER" id="PTHR43074:SF1">
    <property type="entry name" value="BETA-KETOACYL SYNTHASE FAMILY PROTEIN-RELATED"/>
    <property type="match status" value="1"/>
</dbReference>
<feature type="region of interest" description="Disordered" evidence="5">
    <location>
        <begin position="1105"/>
        <end position="1125"/>
    </location>
</feature>
<evidence type="ECO:0000256" key="2">
    <source>
        <dbReference type="ARBA" id="ARBA00022553"/>
    </source>
</evidence>
<reference evidence="9 10" key="1">
    <citation type="submission" date="2020-10" db="EMBL/GenBank/DDBJ databases">
        <title>Identification of Nocardia species via Next-generation sequencing and recognition of intraspecies genetic diversity.</title>
        <authorList>
            <person name="Li P."/>
            <person name="Li P."/>
            <person name="Lu B."/>
        </authorList>
    </citation>
    <scope>NUCLEOTIDE SEQUENCE [LARGE SCALE GENOMIC DNA]</scope>
    <source>
        <strain evidence="9 10">BJ06-0157</strain>
    </source>
</reference>
<dbReference type="EMBL" id="JADLQX010000010">
    <property type="protein sequence ID" value="MBF6298854.1"/>
    <property type="molecule type" value="Genomic_DNA"/>
</dbReference>
<evidence type="ECO:0000256" key="1">
    <source>
        <dbReference type="ARBA" id="ARBA00022450"/>
    </source>
</evidence>
<evidence type="ECO:0000313" key="9">
    <source>
        <dbReference type="EMBL" id="MBF6298854.1"/>
    </source>
</evidence>
<dbReference type="InterPro" id="IPR018201">
    <property type="entry name" value="Ketoacyl_synth_AS"/>
</dbReference>
<proteinExistence type="predicted"/>
<feature type="domain" description="PKS/mFAS DH" evidence="8">
    <location>
        <begin position="1909"/>
        <end position="2202"/>
    </location>
</feature>
<dbReference type="Proteomes" id="UP000702209">
    <property type="component" value="Unassembled WGS sequence"/>
</dbReference>
<dbReference type="Pfam" id="PF00698">
    <property type="entry name" value="Acyl_transf_1"/>
    <property type="match status" value="1"/>
</dbReference>
<keyword evidence="1" id="KW-0596">Phosphopantetheine</keyword>
<evidence type="ECO:0000259" key="7">
    <source>
        <dbReference type="PROSITE" id="PS52004"/>
    </source>
</evidence>
<keyword evidence="3" id="KW-0808">Transferase</keyword>
<dbReference type="Gene3D" id="3.40.366.10">
    <property type="entry name" value="Malonyl-Coenzyme A Acyl Carrier Protein, domain 2"/>
    <property type="match status" value="1"/>
</dbReference>
<organism evidence="9 10">
    <name type="scientific">Nocardia amamiensis</name>
    <dbReference type="NCBI Taxonomy" id="404578"/>
    <lineage>
        <taxon>Bacteria</taxon>
        <taxon>Bacillati</taxon>
        <taxon>Actinomycetota</taxon>
        <taxon>Actinomycetes</taxon>
        <taxon>Mycobacteriales</taxon>
        <taxon>Nocardiaceae</taxon>
        <taxon>Nocardia</taxon>
    </lineage>
</organism>
<dbReference type="SMART" id="SM00827">
    <property type="entry name" value="PKS_AT"/>
    <property type="match status" value="1"/>
</dbReference>
<dbReference type="CDD" id="cd08953">
    <property type="entry name" value="KR_2_SDR_x"/>
    <property type="match status" value="1"/>
</dbReference>
<dbReference type="Gene3D" id="3.10.129.110">
    <property type="entry name" value="Polyketide synthase dehydratase"/>
    <property type="match status" value="1"/>
</dbReference>
<dbReference type="InterPro" id="IPR049551">
    <property type="entry name" value="PKS_DH_C"/>
</dbReference>